<dbReference type="Proteomes" id="UP001523369">
    <property type="component" value="Unassembled WGS sequence"/>
</dbReference>
<accession>A0ABT1DZR3</accession>
<feature type="region of interest" description="Disordered" evidence="1">
    <location>
        <begin position="55"/>
        <end position="81"/>
    </location>
</feature>
<evidence type="ECO:0000313" key="3">
    <source>
        <dbReference type="Proteomes" id="UP001523369"/>
    </source>
</evidence>
<dbReference type="EMBL" id="JAMYJR010000042">
    <property type="protein sequence ID" value="MCO8276255.1"/>
    <property type="molecule type" value="Genomic_DNA"/>
</dbReference>
<reference evidence="2 3" key="1">
    <citation type="submission" date="2022-06" db="EMBL/GenBank/DDBJ databases">
        <title>New Species of the Genus Actinoplanes, ActinopZanes ferrugineus.</title>
        <authorList>
            <person name="Ding P."/>
        </authorList>
    </citation>
    <scope>NUCLEOTIDE SEQUENCE [LARGE SCALE GENOMIC DNA]</scope>
    <source>
        <strain evidence="2 3">TRM88003</strain>
    </source>
</reference>
<protein>
    <submittedName>
        <fullName evidence="2">Uncharacterized protein</fullName>
    </submittedName>
</protein>
<organism evidence="2 3">
    <name type="scientific">Paractinoplanes aksuensis</name>
    <dbReference type="NCBI Taxonomy" id="2939490"/>
    <lineage>
        <taxon>Bacteria</taxon>
        <taxon>Bacillati</taxon>
        <taxon>Actinomycetota</taxon>
        <taxon>Actinomycetes</taxon>
        <taxon>Micromonosporales</taxon>
        <taxon>Micromonosporaceae</taxon>
        <taxon>Paractinoplanes</taxon>
    </lineage>
</organism>
<name>A0ABT1DZR3_9ACTN</name>
<keyword evidence="3" id="KW-1185">Reference proteome</keyword>
<evidence type="ECO:0000313" key="2">
    <source>
        <dbReference type="EMBL" id="MCO8276255.1"/>
    </source>
</evidence>
<feature type="region of interest" description="Disordered" evidence="1">
    <location>
        <begin position="103"/>
        <end position="127"/>
    </location>
</feature>
<dbReference type="RefSeq" id="WP_253242288.1">
    <property type="nucleotide sequence ID" value="NZ_JAMYJR010000042.1"/>
</dbReference>
<comment type="caution">
    <text evidence="2">The sequence shown here is derived from an EMBL/GenBank/DDBJ whole genome shotgun (WGS) entry which is preliminary data.</text>
</comment>
<evidence type="ECO:0000256" key="1">
    <source>
        <dbReference type="SAM" id="MobiDB-lite"/>
    </source>
</evidence>
<proteinExistence type="predicted"/>
<gene>
    <name evidence="2" type="ORF">M1L60_37320</name>
</gene>
<sequence length="127" mass="13615">MSAERTAWWRRWAGLPVVVALLFAGAVVGANPRASQLVPAPSVLQAVVMAPAPSLGQRPDLQTVDRGGHGHSTPDPTGSAWLAQRAVTSTIVWWHLRRDNDGHRAQTGREVYQGRGPPGRRAADALS</sequence>